<dbReference type="InterPro" id="IPR052390">
    <property type="entry name" value="tRNA_nt/polyA_polymerase"/>
</dbReference>
<dbReference type="SUPFAM" id="SSF81891">
    <property type="entry name" value="Poly A polymerase C-terminal region-like"/>
    <property type="match status" value="1"/>
</dbReference>
<keyword evidence="14" id="KW-1185">Reference proteome</keyword>
<keyword evidence="6" id="KW-0548">Nucleotidyltransferase</keyword>
<evidence type="ECO:0000256" key="3">
    <source>
        <dbReference type="ARBA" id="ARBA00022555"/>
    </source>
</evidence>
<accession>A0ABV4BLQ2</accession>
<dbReference type="Gene3D" id="3.30.460.10">
    <property type="entry name" value="Beta Polymerase, domain 2"/>
    <property type="match status" value="1"/>
</dbReference>
<dbReference type="InterPro" id="IPR043519">
    <property type="entry name" value="NT_sf"/>
</dbReference>
<dbReference type="Proteomes" id="UP001564657">
    <property type="component" value="Unassembled WGS sequence"/>
</dbReference>
<evidence type="ECO:0000313" key="13">
    <source>
        <dbReference type="EMBL" id="MEY7999470.1"/>
    </source>
</evidence>
<keyword evidence="4 11" id="KW-0808">Transferase</keyword>
<dbReference type="RefSeq" id="WP_369703359.1">
    <property type="nucleotide sequence ID" value="NZ_JBGEWD010000003.1"/>
</dbReference>
<evidence type="ECO:0000256" key="10">
    <source>
        <dbReference type="ARBA" id="ARBA00022884"/>
    </source>
</evidence>
<keyword evidence="3" id="KW-0820">tRNA-binding</keyword>
<evidence type="ECO:0000313" key="14">
    <source>
        <dbReference type="Proteomes" id="UP001564657"/>
    </source>
</evidence>
<evidence type="ECO:0000256" key="5">
    <source>
        <dbReference type="ARBA" id="ARBA00022694"/>
    </source>
</evidence>
<keyword evidence="7" id="KW-0479">Metal-binding</keyword>
<comment type="caution">
    <text evidence="13">The sequence shown here is derived from an EMBL/GenBank/DDBJ whole genome shotgun (WGS) entry which is preliminary data.</text>
</comment>
<evidence type="ECO:0000256" key="8">
    <source>
        <dbReference type="ARBA" id="ARBA00022741"/>
    </source>
</evidence>
<comment type="similarity">
    <text evidence="2 11">Belongs to the tRNA nucleotidyltransferase/poly(A) polymerase family.</text>
</comment>
<dbReference type="Gene3D" id="1.10.3090.10">
    <property type="entry name" value="cca-adding enzyme, domain 2"/>
    <property type="match status" value="1"/>
</dbReference>
<feature type="domain" description="Poly A polymerase head" evidence="12">
    <location>
        <begin position="29"/>
        <end position="151"/>
    </location>
</feature>
<evidence type="ECO:0000256" key="7">
    <source>
        <dbReference type="ARBA" id="ARBA00022723"/>
    </source>
</evidence>
<evidence type="ECO:0000256" key="2">
    <source>
        <dbReference type="ARBA" id="ARBA00007265"/>
    </source>
</evidence>
<protein>
    <submittedName>
        <fullName evidence="13">CCA tRNA nucleotidyltransferase</fullName>
    </submittedName>
</protein>
<dbReference type="EMBL" id="JBGEWD010000003">
    <property type="protein sequence ID" value="MEY7999470.1"/>
    <property type="molecule type" value="Genomic_DNA"/>
</dbReference>
<organism evidence="13 14">
    <name type="scientific">Clostridium moutaii</name>
    <dbReference type="NCBI Taxonomy" id="3240932"/>
    <lineage>
        <taxon>Bacteria</taxon>
        <taxon>Bacillati</taxon>
        <taxon>Bacillota</taxon>
        <taxon>Clostridia</taxon>
        <taxon>Eubacteriales</taxon>
        <taxon>Clostridiaceae</taxon>
        <taxon>Clostridium</taxon>
    </lineage>
</organism>
<evidence type="ECO:0000256" key="4">
    <source>
        <dbReference type="ARBA" id="ARBA00022679"/>
    </source>
</evidence>
<dbReference type="PANTHER" id="PTHR47788:SF1">
    <property type="entry name" value="A-ADDING TRNA NUCLEOTIDYLTRANSFERASE"/>
    <property type="match status" value="1"/>
</dbReference>
<reference evidence="13 14" key="1">
    <citation type="submission" date="2024-08" db="EMBL/GenBank/DDBJ databases">
        <title>Clostridium lapicellarii sp. nov., and Clostridium renhuaiense sp. nov., two species isolated from the mud in a fermentation cellar used for producing sauce-flavour Chinese liquors.</title>
        <authorList>
            <person name="Yang F."/>
            <person name="Wang H."/>
            <person name="Chen L.Q."/>
            <person name="Zhou N."/>
            <person name="Lu J.J."/>
            <person name="Pu X.X."/>
            <person name="Wan B."/>
            <person name="Wang L."/>
            <person name="Liu S.J."/>
        </authorList>
    </citation>
    <scope>NUCLEOTIDE SEQUENCE [LARGE SCALE GENOMIC DNA]</scope>
    <source>
        <strain evidence="13 14">MT-5</strain>
    </source>
</reference>
<dbReference type="Pfam" id="PF01743">
    <property type="entry name" value="PolyA_pol"/>
    <property type="match status" value="1"/>
</dbReference>
<keyword evidence="5" id="KW-0819">tRNA processing</keyword>
<evidence type="ECO:0000259" key="12">
    <source>
        <dbReference type="Pfam" id="PF01743"/>
    </source>
</evidence>
<dbReference type="PANTHER" id="PTHR47788">
    <property type="entry name" value="POLYA POLYMERASE"/>
    <property type="match status" value="1"/>
</dbReference>
<name>A0ABV4BLQ2_9CLOT</name>
<evidence type="ECO:0000256" key="1">
    <source>
        <dbReference type="ARBA" id="ARBA00001946"/>
    </source>
</evidence>
<proteinExistence type="inferred from homology"/>
<evidence type="ECO:0000256" key="11">
    <source>
        <dbReference type="RuleBase" id="RU003953"/>
    </source>
</evidence>
<gene>
    <name evidence="13" type="ORF">AB8U03_04520</name>
</gene>
<keyword evidence="10 11" id="KW-0694">RNA-binding</keyword>
<sequence length="395" mass="45972">MDILRAFTYSELESINSIRDLCSHKGIKCYIVGGAVRDAILGNQIKDIDICIDGSPNDILNELQGLKYCQYHIKFQTASLVFKNGVSIDLIRCRKECYFRNGALPTISPSYIHEDLYRRDFTVNALAYDIEGEDIIDIYGGMQDLGNKVLRKIHSNSYREDPTRIFRAVKYAVRYNFKLEDRDEIKKCIDKGIFNTISSDRIVKEIYLLCCEDEWIKNIYLCNDLKIFSIDKHYLGNKVINGIENETNCASVDVRILRLFYSLRDEKYARILVENSILDRKLRSTMKCFIENSYKVVDLLTDTMENYKLYTILRKLNDYGLIFLSWNPKLEYKIYNYIDNLRNYKTSLNGNNIVSQGIKDGKSIGRILERIMKIELNTGIKYGQKYLAKNLGESI</sequence>
<evidence type="ECO:0000256" key="6">
    <source>
        <dbReference type="ARBA" id="ARBA00022695"/>
    </source>
</evidence>
<dbReference type="InterPro" id="IPR002646">
    <property type="entry name" value="PolA_pol_head_dom"/>
</dbReference>
<keyword evidence="9" id="KW-0460">Magnesium</keyword>
<dbReference type="SUPFAM" id="SSF81301">
    <property type="entry name" value="Nucleotidyltransferase"/>
    <property type="match status" value="1"/>
</dbReference>
<comment type="cofactor">
    <cofactor evidence="1">
        <name>Mg(2+)</name>
        <dbReference type="ChEBI" id="CHEBI:18420"/>
    </cofactor>
</comment>
<dbReference type="CDD" id="cd05398">
    <property type="entry name" value="NT_ClassII-CCAase"/>
    <property type="match status" value="1"/>
</dbReference>
<keyword evidence="8" id="KW-0547">Nucleotide-binding</keyword>
<evidence type="ECO:0000256" key="9">
    <source>
        <dbReference type="ARBA" id="ARBA00022842"/>
    </source>
</evidence>